<comment type="subcellular location">
    <subcellularLocation>
        <location evidence="1">Secreted</location>
    </subcellularLocation>
</comment>
<organism evidence="6 7">
    <name type="scientific">Salvia divinorum</name>
    <name type="common">Maria pastora</name>
    <name type="synonym">Diviner's sage</name>
    <dbReference type="NCBI Taxonomy" id="28513"/>
    <lineage>
        <taxon>Eukaryota</taxon>
        <taxon>Viridiplantae</taxon>
        <taxon>Streptophyta</taxon>
        <taxon>Embryophyta</taxon>
        <taxon>Tracheophyta</taxon>
        <taxon>Spermatophyta</taxon>
        <taxon>Magnoliopsida</taxon>
        <taxon>eudicotyledons</taxon>
        <taxon>Gunneridae</taxon>
        <taxon>Pentapetalae</taxon>
        <taxon>asterids</taxon>
        <taxon>lamiids</taxon>
        <taxon>Lamiales</taxon>
        <taxon>Lamiaceae</taxon>
        <taxon>Nepetoideae</taxon>
        <taxon>Mentheae</taxon>
        <taxon>Salviinae</taxon>
        <taxon>Salvia</taxon>
        <taxon>Salvia subgen. Calosphace</taxon>
    </lineage>
</organism>
<dbReference type="Proteomes" id="UP001567538">
    <property type="component" value="Unassembled WGS sequence"/>
</dbReference>
<sequence>MEIVKCIYVVVLVVGVMSGSWAQPQSTCSSALSTLNVCTPFVVPGAVGNPSSDCCGALQSIDRDCLCSTLRVASRIPAQCNLPPFTCPSELDSIYQSHHCVLLQLPLQLIFPVQVN</sequence>
<dbReference type="EMBL" id="JBEAFC010000007">
    <property type="protein sequence ID" value="KAL1550772.1"/>
    <property type="molecule type" value="Genomic_DNA"/>
</dbReference>
<keyword evidence="2" id="KW-0964">Secreted</keyword>
<dbReference type="AlphaFoldDB" id="A0ABD1H3E1"/>
<dbReference type="PANTHER" id="PTHR35501">
    <property type="entry name" value="PROTEIN YY1"/>
    <property type="match status" value="1"/>
</dbReference>
<evidence type="ECO:0000256" key="2">
    <source>
        <dbReference type="ARBA" id="ARBA00022525"/>
    </source>
</evidence>
<dbReference type="SUPFAM" id="SSF47699">
    <property type="entry name" value="Bifunctional inhibitor/lipid-transfer protein/seed storage 2S albumin"/>
    <property type="match status" value="1"/>
</dbReference>
<dbReference type="InterPro" id="IPR016140">
    <property type="entry name" value="Bifunc_inhib/LTP/seed_store"/>
</dbReference>
<keyword evidence="4" id="KW-0732">Signal</keyword>
<evidence type="ECO:0000256" key="1">
    <source>
        <dbReference type="ARBA" id="ARBA00004613"/>
    </source>
</evidence>
<feature type="chain" id="PRO_5044872831" evidence="4">
    <location>
        <begin position="23"/>
        <end position="116"/>
    </location>
</feature>
<proteinExistence type="inferred from homology"/>
<feature type="signal peptide" evidence="4">
    <location>
        <begin position="1"/>
        <end position="22"/>
    </location>
</feature>
<evidence type="ECO:0000259" key="5">
    <source>
        <dbReference type="SMART" id="SM00499"/>
    </source>
</evidence>
<dbReference type="PANTHER" id="PTHR35501:SF3">
    <property type="entry name" value="PROTEIN YY1"/>
    <property type="match status" value="1"/>
</dbReference>
<evidence type="ECO:0000313" key="6">
    <source>
        <dbReference type="EMBL" id="KAL1550772.1"/>
    </source>
</evidence>
<reference evidence="6 7" key="1">
    <citation type="submission" date="2024-06" db="EMBL/GenBank/DDBJ databases">
        <title>A chromosome level genome sequence of Diviner's sage (Salvia divinorum).</title>
        <authorList>
            <person name="Ford S.A."/>
            <person name="Ro D.-K."/>
            <person name="Ness R.W."/>
            <person name="Phillips M.A."/>
        </authorList>
    </citation>
    <scope>NUCLEOTIDE SEQUENCE [LARGE SCALE GENOMIC DNA]</scope>
    <source>
        <strain evidence="6">SAF-2024a</strain>
        <tissue evidence="6">Leaf</tissue>
    </source>
</reference>
<comment type="caution">
    <text evidence="6">The sequence shown here is derived from an EMBL/GenBank/DDBJ whole genome shotgun (WGS) entry which is preliminary data.</text>
</comment>
<name>A0ABD1H3E1_SALDI</name>
<evidence type="ECO:0000256" key="4">
    <source>
        <dbReference type="SAM" id="SignalP"/>
    </source>
</evidence>
<evidence type="ECO:0000256" key="3">
    <source>
        <dbReference type="ARBA" id="ARBA00038300"/>
    </source>
</evidence>
<dbReference type="Gene3D" id="1.10.110.10">
    <property type="entry name" value="Plant lipid-transfer and hydrophobic proteins"/>
    <property type="match status" value="1"/>
</dbReference>
<gene>
    <name evidence="6" type="ORF">AAHA92_18698</name>
</gene>
<keyword evidence="7" id="KW-1185">Reference proteome</keyword>
<evidence type="ECO:0000313" key="7">
    <source>
        <dbReference type="Proteomes" id="UP001567538"/>
    </source>
</evidence>
<dbReference type="GO" id="GO:0005576">
    <property type="term" value="C:extracellular region"/>
    <property type="evidence" value="ECO:0007669"/>
    <property type="project" value="UniProtKB-SubCell"/>
</dbReference>
<dbReference type="InterPro" id="IPR036312">
    <property type="entry name" value="Bifun_inhib/LTP/seed_sf"/>
</dbReference>
<feature type="domain" description="Bifunctional inhibitor/plant lipid transfer protein/seed storage helical" evidence="5">
    <location>
        <begin position="28"/>
        <end position="87"/>
    </location>
</feature>
<dbReference type="SMART" id="SM00499">
    <property type="entry name" value="AAI"/>
    <property type="match status" value="1"/>
</dbReference>
<accession>A0ABD1H3E1</accession>
<comment type="similarity">
    <text evidence="3">Belongs to the A9/FIL1 family.</text>
</comment>
<dbReference type="Pfam" id="PF14368">
    <property type="entry name" value="LTP_2"/>
    <property type="match status" value="1"/>
</dbReference>
<protein>
    <submittedName>
        <fullName evidence="6">Stamen-specific protein FIL1-like</fullName>
    </submittedName>
</protein>